<dbReference type="AlphaFoldDB" id="A0A4Z2HBU9"/>
<accession>A0A4Z2HBU9</accession>
<dbReference type="Proteomes" id="UP000314294">
    <property type="component" value="Unassembled WGS sequence"/>
</dbReference>
<organism evidence="2 3">
    <name type="scientific">Liparis tanakae</name>
    <name type="common">Tanaka's snailfish</name>
    <dbReference type="NCBI Taxonomy" id="230148"/>
    <lineage>
        <taxon>Eukaryota</taxon>
        <taxon>Metazoa</taxon>
        <taxon>Chordata</taxon>
        <taxon>Craniata</taxon>
        <taxon>Vertebrata</taxon>
        <taxon>Euteleostomi</taxon>
        <taxon>Actinopterygii</taxon>
        <taxon>Neopterygii</taxon>
        <taxon>Teleostei</taxon>
        <taxon>Neoteleostei</taxon>
        <taxon>Acanthomorphata</taxon>
        <taxon>Eupercaria</taxon>
        <taxon>Perciformes</taxon>
        <taxon>Cottioidei</taxon>
        <taxon>Cottales</taxon>
        <taxon>Liparidae</taxon>
        <taxon>Liparis</taxon>
    </lineage>
</organism>
<protein>
    <submittedName>
        <fullName evidence="2">Uncharacterized protein</fullName>
    </submittedName>
</protein>
<feature type="region of interest" description="Disordered" evidence="1">
    <location>
        <begin position="42"/>
        <end position="95"/>
    </location>
</feature>
<evidence type="ECO:0000313" key="3">
    <source>
        <dbReference type="Proteomes" id="UP000314294"/>
    </source>
</evidence>
<proteinExistence type="predicted"/>
<gene>
    <name evidence="2" type="ORF">EYF80_026440</name>
</gene>
<evidence type="ECO:0000313" key="2">
    <source>
        <dbReference type="EMBL" id="TNN63338.1"/>
    </source>
</evidence>
<reference evidence="2 3" key="1">
    <citation type="submission" date="2019-03" db="EMBL/GenBank/DDBJ databases">
        <title>First draft genome of Liparis tanakae, snailfish: a comprehensive survey of snailfish specific genes.</title>
        <authorList>
            <person name="Kim W."/>
            <person name="Song I."/>
            <person name="Jeong J.-H."/>
            <person name="Kim D."/>
            <person name="Kim S."/>
            <person name="Ryu S."/>
            <person name="Song J.Y."/>
            <person name="Lee S.K."/>
        </authorList>
    </citation>
    <scope>NUCLEOTIDE SEQUENCE [LARGE SCALE GENOMIC DNA]</scope>
    <source>
        <tissue evidence="2">Muscle</tissue>
    </source>
</reference>
<sequence length="95" mass="10318">MVQAGLSSVQVAMVERRSCGPWVKGVLMNPKKMVTLPLQINSAPKWRGPWGEPSADEPSDRESTLWLGSAGGNATAVPMVTTRGRHNGMKNMKEK</sequence>
<dbReference type="EMBL" id="SRLO01000275">
    <property type="protein sequence ID" value="TNN63338.1"/>
    <property type="molecule type" value="Genomic_DNA"/>
</dbReference>
<evidence type="ECO:0000256" key="1">
    <source>
        <dbReference type="SAM" id="MobiDB-lite"/>
    </source>
</evidence>
<comment type="caution">
    <text evidence="2">The sequence shown here is derived from an EMBL/GenBank/DDBJ whole genome shotgun (WGS) entry which is preliminary data.</text>
</comment>
<name>A0A4Z2HBU9_9TELE</name>
<keyword evidence="3" id="KW-1185">Reference proteome</keyword>